<evidence type="ECO:0000256" key="1">
    <source>
        <dbReference type="SAM" id="SignalP"/>
    </source>
</evidence>
<dbReference type="InterPro" id="IPR032109">
    <property type="entry name" value="Big_3_5"/>
</dbReference>
<keyword evidence="1" id="KW-0732">Signal</keyword>
<reference evidence="3 4" key="1">
    <citation type="submission" date="2019-06" db="EMBL/GenBank/DDBJ databases">
        <title>Whole genome shotgun sequence of Cellulomonas gelida NBRC 3748.</title>
        <authorList>
            <person name="Hosoyama A."/>
            <person name="Uohara A."/>
            <person name="Ohji S."/>
            <person name="Ichikawa N."/>
        </authorList>
    </citation>
    <scope>NUCLEOTIDE SEQUENCE [LARGE SCALE GENOMIC DNA]</scope>
    <source>
        <strain evidence="3 4">NBRC 3748</strain>
    </source>
</reference>
<feature type="chain" id="PRO_5038983763" description="Bacterial Ig-like domain-containing protein" evidence="1">
    <location>
        <begin position="28"/>
        <end position="921"/>
    </location>
</feature>
<name>A0A4Y3KG40_9CELL</name>
<dbReference type="OrthoDB" id="9798386at2"/>
<dbReference type="Proteomes" id="UP000320461">
    <property type="component" value="Unassembled WGS sequence"/>
</dbReference>
<feature type="signal peptide" evidence="1">
    <location>
        <begin position="1"/>
        <end position="27"/>
    </location>
</feature>
<dbReference type="InterPro" id="IPR013783">
    <property type="entry name" value="Ig-like_fold"/>
</dbReference>
<accession>A0A4Y3KG40</accession>
<dbReference type="EMBL" id="BJLQ01000002">
    <property type="protein sequence ID" value="GEA82942.1"/>
    <property type="molecule type" value="Genomic_DNA"/>
</dbReference>
<dbReference type="Gene3D" id="2.60.40.10">
    <property type="entry name" value="Immunoglobulins"/>
    <property type="match status" value="3"/>
</dbReference>
<feature type="domain" description="Bacterial Ig-like" evidence="2">
    <location>
        <begin position="738"/>
        <end position="821"/>
    </location>
</feature>
<proteinExistence type="predicted"/>
<keyword evidence="4" id="KW-1185">Reference proteome</keyword>
<dbReference type="Pfam" id="PF16640">
    <property type="entry name" value="Big_3_5"/>
    <property type="match status" value="2"/>
</dbReference>
<organism evidence="3 4">
    <name type="scientific">Cellulomonas gelida</name>
    <dbReference type="NCBI Taxonomy" id="1712"/>
    <lineage>
        <taxon>Bacteria</taxon>
        <taxon>Bacillati</taxon>
        <taxon>Actinomycetota</taxon>
        <taxon>Actinomycetes</taxon>
        <taxon>Micrococcales</taxon>
        <taxon>Cellulomonadaceae</taxon>
        <taxon>Cellulomonas</taxon>
    </lineage>
</organism>
<gene>
    <name evidence="3" type="ORF">CGE01nite_01930</name>
</gene>
<protein>
    <recommendedName>
        <fullName evidence="2">Bacterial Ig-like domain-containing protein</fullName>
    </recommendedName>
</protein>
<evidence type="ECO:0000313" key="4">
    <source>
        <dbReference type="Proteomes" id="UP000320461"/>
    </source>
</evidence>
<sequence>MSSSSLRRSIAGIVVAALATAPAVALAPGASAAATAAAPAIASSVDFDYFADVFPALAPARGQHVFESISIERLKYLLRFKSGRYAVLIGDPKDASTQAEIAHINAAATSIGVPKIYVFNPRIDGDALNIFDWDELATRLTGAGLTYWQNEGATATTGGPLIDLINGTDPTPEFVRTDGKVTGPYLVVLDKDRRDGSGNDDRVVASLADTKTAADLDTPAEQLAYEDAVKETLLAAGGTAGHPDLSVSTQFEFYKDETNRRHSATYTDATKYGGEILSDADATDGWRVQQLTYPETIHLLSDPRYADSDVPLLFGGTWCHNTRAVIKDLNADAQASGVKTIYNLDFSLFSVSNSGSAYDHIRTSGVPAVTDGKTLAPGYLYGDLFSTYLHNASAEYAAAGEPGASPNWYYPGGDTGTTIQSARRLQVPALLVRHGNHQDALGKPAPVVDQAIRVNDNGTYTEYMTEYWYVAGRSLPNTPETTLNGTLAAGGDRLANARDFASEAVAAYADVLGSLGSTRYTSSTSVTVDGVASTDLVPGTTPTLGVQVSAAGYAPFVTNNTSGANVAPSTGTGRPAGSVVVLDQAGEPVGAPVALKRDGSASVTLPTIASDQIGDVWTVRYLGRGYSIAGSSTELRIGKPSAVSLTGAASTRYGTAVTYTATVTDGATGTVSLEGLPGGVIGAPVVAGTATLTVPASLASGAYTVRATYSGDSVYASSVSAPRALTVTKLTAKASITAVTSSAYGKAVKVTVKVTDSAGKSAAGKVTLAGAGSTRSATLSSGQVVFTLPASLAVRSYSLKATYAGSANVAGATATRTLTITKGKVSRVAAKVTTKPTSKAKGKATVTVTTPAGLVQATGKVTLTVSKGGRSTSTTATLVGGKATLTLPKLAKGTWKLSVKYLGSTTYAAASGATASLVVTK</sequence>
<dbReference type="GO" id="GO:0005975">
    <property type="term" value="P:carbohydrate metabolic process"/>
    <property type="evidence" value="ECO:0007669"/>
    <property type="project" value="UniProtKB-ARBA"/>
</dbReference>
<feature type="domain" description="Bacterial Ig-like" evidence="2">
    <location>
        <begin position="648"/>
        <end position="728"/>
    </location>
</feature>
<dbReference type="RefSeq" id="WP_141368432.1">
    <property type="nucleotide sequence ID" value="NZ_BJLQ01000002.1"/>
</dbReference>
<evidence type="ECO:0000259" key="2">
    <source>
        <dbReference type="Pfam" id="PF16640"/>
    </source>
</evidence>
<comment type="caution">
    <text evidence="3">The sequence shown here is derived from an EMBL/GenBank/DDBJ whole genome shotgun (WGS) entry which is preliminary data.</text>
</comment>
<dbReference type="AlphaFoldDB" id="A0A4Y3KG40"/>
<evidence type="ECO:0000313" key="3">
    <source>
        <dbReference type="EMBL" id="GEA82942.1"/>
    </source>
</evidence>